<dbReference type="SUPFAM" id="SSF55594">
    <property type="entry name" value="HPr-like"/>
    <property type="match status" value="1"/>
</dbReference>
<gene>
    <name evidence="17" type="primary">ptsP</name>
    <name evidence="17" type="ORF">FGL95_29725</name>
</gene>
<dbReference type="InterPro" id="IPR001020">
    <property type="entry name" value="PTS_HPr_His_P_site"/>
</dbReference>
<dbReference type="Gene3D" id="3.40.50.510">
    <property type="entry name" value="Phosphotransferase system, mannose-type IIA component"/>
    <property type="match status" value="1"/>
</dbReference>
<evidence type="ECO:0000256" key="6">
    <source>
        <dbReference type="ARBA" id="ARBA00012232"/>
    </source>
</evidence>
<keyword evidence="13" id="KW-0479">Metal-binding</keyword>
<dbReference type="Pfam" id="PF02896">
    <property type="entry name" value="PEP-utilizers_C"/>
    <property type="match status" value="1"/>
</dbReference>
<dbReference type="InterPro" id="IPR015813">
    <property type="entry name" value="Pyrv/PenolPyrv_kinase-like_dom"/>
</dbReference>
<dbReference type="InterPro" id="IPR035895">
    <property type="entry name" value="HPr-like_sf"/>
</dbReference>
<name>A0A848KSJ0_9NOCA</name>
<keyword evidence="8" id="KW-0813">Transport</keyword>
<evidence type="ECO:0000313" key="18">
    <source>
        <dbReference type="Proteomes" id="UP000535543"/>
    </source>
</evidence>
<protein>
    <recommendedName>
        <fullName evidence="7">Phosphocarrier protein HPr</fullName>
        <ecNumber evidence="6">2.7.3.9</ecNumber>
    </recommendedName>
</protein>
<evidence type="ECO:0000256" key="9">
    <source>
        <dbReference type="ARBA" id="ARBA00022490"/>
    </source>
</evidence>
<dbReference type="InterPro" id="IPR036637">
    <property type="entry name" value="Phosphohistidine_dom_sf"/>
</dbReference>
<dbReference type="PROSITE" id="PS00742">
    <property type="entry name" value="PEP_ENZYMES_2"/>
    <property type="match status" value="1"/>
</dbReference>
<keyword evidence="17" id="KW-0670">Pyruvate</keyword>
<dbReference type="Proteomes" id="UP000535543">
    <property type="component" value="Unassembled WGS sequence"/>
</dbReference>
<dbReference type="GO" id="GO:0008965">
    <property type="term" value="F:phosphoenolpyruvate-protein phosphotransferase activity"/>
    <property type="evidence" value="ECO:0007669"/>
    <property type="project" value="UniProtKB-EC"/>
</dbReference>
<dbReference type="Pfam" id="PF00381">
    <property type="entry name" value="PTS-HPr"/>
    <property type="match status" value="1"/>
</dbReference>
<dbReference type="InterPro" id="IPR000121">
    <property type="entry name" value="PEP_util_C"/>
</dbReference>
<evidence type="ECO:0000256" key="15">
    <source>
        <dbReference type="ARBA" id="ARBA00022842"/>
    </source>
</evidence>
<reference evidence="17 18" key="2">
    <citation type="submission" date="2020-06" db="EMBL/GenBank/DDBJ databases">
        <title>Antribacter stalactiti gen. nov., sp. nov., a new member of the family Nacardiaceae isolated from a cave.</title>
        <authorList>
            <person name="Kim I.S."/>
        </authorList>
    </citation>
    <scope>NUCLEOTIDE SEQUENCE [LARGE SCALE GENOMIC DNA]</scope>
    <source>
        <strain evidence="17 18">YC2-7</strain>
    </source>
</reference>
<evidence type="ECO:0000256" key="8">
    <source>
        <dbReference type="ARBA" id="ARBA00022448"/>
    </source>
</evidence>
<evidence type="ECO:0000256" key="13">
    <source>
        <dbReference type="ARBA" id="ARBA00022723"/>
    </source>
</evidence>
<dbReference type="GO" id="GO:0016020">
    <property type="term" value="C:membrane"/>
    <property type="evidence" value="ECO:0007669"/>
    <property type="project" value="InterPro"/>
</dbReference>
<dbReference type="GO" id="GO:0046872">
    <property type="term" value="F:metal ion binding"/>
    <property type="evidence" value="ECO:0007669"/>
    <property type="project" value="UniProtKB-KW"/>
</dbReference>
<dbReference type="InterPro" id="IPR036618">
    <property type="entry name" value="PtsI_HPr-bd_sf"/>
</dbReference>
<evidence type="ECO:0000256" key="14">
    <source>
        <dbReference type="ARBA" id="ARBA00022777"/>
    </source>
</evidence>
<dbReference type="Pfam" id="PF03610">
    <property type="entry name" value="EIIA-man"/>
    <property type="match status" value="1"/>
</dbReference>
<organism evidence="17 18">
    <name type="scientific">Antrihabitans stalactiti</name>
    <dbReference type="NCBI Taxonomy" id="2584121"/>
    <lineage>
        <taxon>Bacteria</taxon>
        <taxon>Bacillati</taxon>
        <taxon>Actinomycetota</taxon>
        <taxon>Actinomycetes</taxon>
        <taxon>Mycobacteriales</taxon>
        <taxon>Nocardiaceae</taxon>
        <taxon>Antrihabitans</taxon>
    </lineage>
</organism>
<keyword evidence="14" id="KW-0418">Kinase</keyword>
<dbReference type="AlphaFoldDB" id="A0A848KSJ0"/>
<dbReference type="PROSITE" id="PS51350">
    <property type="entry name" value="PTS_HPR_DOM"/>
    <property type="match status" value="1"/>
</dbReference>
<feature type="domain" description="HPr" evidence="16">
    <location>
        <begin position="151"/>
        <end position="246"/>
    </location>
</feature>
<dbReference type="Gene3D" id="3.50.30.10">
    <property type="entry name" value="Phosphohistidine domain"/>
    <property type="match status" value="1"/>
</dbReference>
<dbReference type="Gene3D" id="3.30.1340.10">
    <property type="entry name" value="HPr-like"/>
    <property type="match status" value="1"/>
</dbReference>
<evidence type="ECO:0000256" key="12">
    <source>
        <dbReference type="ARBA" id="ARBA00022683"/>
    </source>
</evidence>
<keyword evidence="15" id="KW-0460">Magnesium</keyword>
<dbReference type="SUPFAM" id="SSF52009">
    <property type="entry name" value="Phosphohistidine domain"/>
    <property type="match status" value="1"/>
</dbReference>
<dbReference type="EMBL" id="VCQU01000015">
    <property type="protein sequence ID" value="NMN99210.1"/>
    <property type="molecule type" value="Genomic_DNA"/>
</dbReference>
<evidence type="ECO:0000256" key="1">
    <source>
        <dbReference type="ARBA" id="ARBA00000683"/>
    </source>
</evidence>
<reference evidence="17 18" key="1">
    <citation type="submission" date="2019-05" db="EMBL/GenBank/DDBJ databases">
        <authorList>
            <person name="Lee S.D."/>
        </authorList>
    </citation>
    <scope>NUCLEOTIDE SEQUENCE [LARGE SCALE GENOMIC DNA]</scope>
    <source>
        <strain evidence="17 18">YC2-7</strain>
    </source>
</reference>
<comment type="caution">
    <text evidence="17">The sequence shown here is derived from an EMBL/GenBank/DDBJ whole genome shotgun (WGS) entry which is preliminary data.</text>
</comment>
<comment type="similarity">
    <text evidence="5">Belongs to the PEP-utilizing enzyme family.</text>
</comment>
<dbReference type="InterPro" id="IPR004701">
    <property type="entry name" value="PTS_EIIA_man-typ"/>
</dbReference>
<keyword evidence="11 17" id="KW-0808">Transferase</keyword>
<accession>A0A848KSJ0</accession>
<dbReference type="PROSITE" id="PS00369">
    <property type="entry name" value="PTS_HPR_HIS"/>
    <property type="match status" value="1"/>
</dbReference>
<dbReference type="SUPFAM" id="SSF51621">
    <property type="entry name" value="Phosphoenolpyruvate/pyruvate domain"/>
    <property type="match status" value="1"/>
</dbReference>
<dbReference type="Pfam" id="PF05524">
    <property type="entry name" value="PEP-utilisers_N"/>
    <property type="match status" value="1"/>
</dbReference>
<evidence type="ECO:0000256" key="5">
    <source>
        <dbReference type="ARBA" id="ARBA00007837"/>
    </source>
</evidence>
<dbReference type="PANTHER" id="PTHR46244:SF6">
    <property type="entry name" value="PHOSPHOENOLPYRUVATE-PROTEIN PHOSPHOTRANSFERASE"/>
    <property type="match status" value="1"/>
</dbReference>
<dbReference type="NCBIfam" id="TIGR01417">
    <property type="entry name" value="PTS_I_fam"/>
    <property type="match status" value="1"/>
</dbReference>
<dbReference type="GO" id="GO:0005737">
    <property type="term" value="C:cytoplasm"/>
    <property type="evidence" value="ECO:0007669"/>
    <property type="project" value="UniProtKB-SubCell"/>
</dbReference>
<dbReference type="NCBIfam" id="TIGR01003">
    <property type="entry name" value="PTS_HPr_family"/>
    <property type="match status" value="1"/>
</dbReference>
<comment type="subcellular location">
    <subcellularLocation>
        <location evidence="4">Cytoplasm</location>
    </subcellularLocation>
</comment>
<dbReference type="InterPro" id="IPR008731">
    <property type="entry name" value="PTS_EIN"/>
</dbReference>
<dbReference type="SUPFAM" id="SSF53062">
    <property type="entry name" value="PTS system fructose IIA component-like"/>
    <property type="match status" value="1"/>
</dbReference>
<dbReference type="PANTHER" id="PTHR46244">
    <property type="entry name" value="PHOSPHOENOLPYRUVATE-PROTEIN PHOSPHOTRANSFERASE"/>
    <property type="match status" value="1"/>
</dbReference>
<dbReference type="Gene3D" id="1.10.274.10">
    <property type="entry name" value="PtsI, HPr-binding domain"/>
    <property type="match status" value="1"/>
</dbReference>
<sequence>MVMTACPEEVHVIGIVVVSDNGALAGAAVTLARKMFPKVPIDGATGIDPMQVAAAIAHVDDGTGVVVLMDPDTVDPSAPSVLELLADELRQRVTLCQVPLDEGLIAAVIAAEAGGTPDEVAAAAREGLEDKRLELVRRSPPELSSVTETDYRTAHFTVADPHGLHARPGARLVATARQFDAVVHVRNATTASGWVSAASLTKVVTLGVRSGHVVEVRATGNQADDAVTAVAALHSNAPLASNLPKARTVGLSRGVGIGPAWTADDSVGPMPEESQGADKELRLLESAIATVTEIVSHDRRTAADRIGEGAAQIFDVHAALLTDPELLDTARARILSGENAIRAWSAEIELVTAAFGYVSDQYIRERAADVRAVGAQVQHALSGTVAPSIIGASGIVIAGDLTPAQVLELDRERVSGVVLAAGSTTSHTAVLLRANGIPAVGGADIDIASGTVVALDGSSGELAVNPAKSTLTKFRSRQADLDERLSRAQTQAFEPAVTRDGVEIVVGATIGSVEDARRAAENGADLAGLVRTEFLFLDRPTPPTVDEQAAIYQAIAETLGDRQLTIRTLDIGGDKSLPYVPQLLEANPFLGTRGLRYGLTFPTLLSDQLVAIAQTALTHRVNVMFPMVATVAEVVAARKLLDWAVARCGGNPQIGVGVMVEVPAAALRAATLARYVDFVSIGTNDLTQYTLAAERGNAAVAHLSDNLDPAVLQLVKATCDGFHERKVAVCGELAVDDTAVPLLCALGVRAFTVRPTHIPLTKAAVRQTHLATAKDWLLDCVDMTDGGAVRARLDIFQSLV</sequence>
<evidence type="ECO:0000256" key="10">
    <source>
        <dbReference type="ARBA" id="ARBA00022597"/>
    </source>
</evidence>
<evidence type="ECO:0000259" key="16">
    <source>
        <dbReference type="PROSITE" id="PS51350"/>
    </source>
</evidence>
<dbReference type="InterPro" id="IPR036662">
    <property type="entry name" value="PTS_EIIA_man-typ_sf"/>
</dbReference>
<dbReference type="Gene3D" id="3.20.20.60">
    <property type="entry name" value="Phosphoenolpyruvate-binding domains"/>
    <property type="match status" value="1"/>
</dbReference>
<evidence type="ECO:0000313" key="17">
    <source>
        <dbReference type="EMBL" id="NMN99210.1"/>
    </source>
</evidence>
<keyword evidence="9" id="KW-0963">Cytoplasm</keyword>
<keyword evidence="18" id="KW-1185">Reference proteome</keyword>
<comment type="cofactor">
    <cofactor evidence="2">
        <name>Mg(2+)</name>
        <dbReference type="ChEBI" id="CHEBI:18420"/>
    </cofactor>
</comment>
<evidence type="ECO:0000256" key="2">
    <source>
        <dbReference type="ARBA" id="ARBA00001946"/>
    </source>
</evidence>
<dbReference type="GO" id="GO:0016301">
    <property type="term" value="F:kinase activity"/>
    <property type="evidence" value="ECO:0007669"/>
    <property type="project" value="UniProtKB-KW"/>
</dbReference>
<evidence type="ECO:0000256" key="4">
    <source>
        <dbReference type="ARBA" id="ARBA00004496"/>
    </source>
</evidence>
<dbReference type="InterPro" id="IPR008279">
    <property type="entry name" value="PEP-util_enz_mobile_dom"/>
</dbReference>
<keyword evidence="10" id="KW-0762">Sugar transport</keyword>
<dbReference type="InterPro" id="IPR050499">
    <property type="entry name" value="PEP-utilizing_PTS_enzyme"/>
</dbReference>
<dbReference type="InterPro" id="IPR006318">
    <property type="entry name" value="PTS_EI-like"/>
</dbReference>
<evidence type="ECO:0000256" key="3">
    <source>
        <dbReference type="ARBA" id="ARBA00003681"/>
    </source>
</evidence>
<dbReference type="InterPro" id="IPR000032">
    <property type="entry name" value="HPr-like"/>
</dbReference>
<proteinExistence type="inferred from homology"/>
<dbReference type="EC" id="2.7.3.9" evidence="6"/>
<dbReference type="InterPro" id="IPR023151">
    <property type="entry name" value="PEP_util_CS"/>
</dbReference>
<dbReference type="InterPro" id="IPR040442">
    <property type="entry name" value="Pyrv_kinase-like_dom_sf"/>
</dbReference>
<dbReference type="RefSeq" id="WP_169594271.1">
    <property type="nucleotide sequence ID" value="NZ_VCQU01000015.1"/>
</dbReference>
<comment type="catalytic activity">
    <reaction evidence="1">
        <text>L-histidyl-[protein] + phosphoenolpyruvate = N(pros)-phospho-L-histidyl-[protein] + pyruvate</text>
        <dbReference type="Rhea" id="RHEA:23880"/>
        <dbReference type="Rhea" id="RHEA-COMP:9745"/>
        <dbReference type="Rhea" id="RHEA-COMP:9746"/>
        <dbReference type="ChEBI" id="CHEBI:15361"/>
        <dbReference type="ChEBI" id="CHEBI:29979"/>
        <dbReference type="ChEBI" id="CHEBI:58702"/>
        <dbReference type="ChEBI" id="CHEBI:64837"/>
        <dbReference type="EC" id="2.7.3.9"/>
    </reaction>
</comment>
<dbReference type="SUPFAM" id="SSF47831">
    <property type="entry name" value="Enzyme I of the PEP:sugar phosphotransferase system HPr-binding (sub)domain"/>
    <property type="match status" value="1"/>
</dbReference>
<dbReference type="PRINTS" id="PR01736">
    <property type="entry name" value="PHPHTRNFRASE"/>
</dbReference>
<keyword evidence="12" id="KW-0598">Phosphotransferase system</keyword>
<evidence type="ECO:0000256" key="11">
    <source>
        <dbReference type="ARBA" id="ARBA00022679"/>
    </source>
</evidence>
<evidence type="ECO:0000256" key="7">
    <source>
        <dbReference type="ARBA" id="ARBA00020422"/>
    </source>
</evidence>
<dbReference type="GO" id="GO:0009401">
    <property type="term" value="P:phosphoenolpyruvate-dependent sugar phosphotransferase system"/>
    <property type="evidence" value="ECO:0007669"/>
    <property type="project" value="UniProtKB-KW"/>
</dbReference>
<dbReference type="PRINTS" id="PR00107">
    <property type="entry name" value="PHOSPHOCPHPR"/>
</dbReference>
<dbReference type="CDD" id="cd00367">
    <property type="entry name" value="PTS-HPr_like"/>
    <property type="match status" value="1"/>
</dbReference>
<comment type="function">
    <text evidence="3">General (non sugar-specific) component of the phosphoenolpyruvate-dependent sugar phosphotransferase system (sugar PTS). This major carbohydrate active-transport system catalyzes the phosphorylation of incoming sugar substrates concomitantly with their translocation across the cell membrane. The phosphoryl group from phosphoenolpyruvate (PEP) is transferred to the phosphoryl carrier protein HPr by enzyme I. Phospho-HPr then transfers it to the PTS EIIA domain.</text>
</comment>
<dbReference type="Pfam" id="PF00391">
    <property type="entry name" value="PEP-utilizers"/>
    <property type="match status" value="1"/>
</dbReference>